<keyword evidence="2" id="KW-0472">Membrane</keyword>
<dbReference type="EnsemblMetazoa" id="SMAR011455-RA">
    <property type="protein sequence ID" value="SMAR011455-PA"/>
    <property type="gene ID" value="SMAR011455"/>
</dbReference>
<dbReference type="Proteomes" id="UP000014500">
    <property type="component" value="Unassembled WGS sequence"/>
</dbReference>
<reference evidence="3" key="2">
    <citation type="submission" date="2015-02" db="UniProtKB">
        <authorList>
            <consortium name="EnsemblMetazoa"/>
        </authorList>
    </citation>
    <scope>IDENTIFICATION</scope>
</reference>
<organism evidence="3 4">
    <name type="scientific">Strigamia maritima</name>
    <name type="common">European centipede</name>
    <name type="synonym">Geophilus maritimus</name>
    <dbReference type="NCBI Taxonomy" id="126957"/>
    <lineage>
        <taxon>Eukaryota</taxon>
        <taxon>Metazoa</taxon>
        <taxon>Ecdysozoa</taxon>
        <taxon>Arthropoda</taxon>
        <taxon>Myriapoda</taxon>
        <taxon>Chilopoda</taxon>
        <taxon>Pleurostigmophora</taxon>
        <taxon>Geophilomorpha</taxon>
        <taxon>Linotaeniidae</taxon>
        <taxon>Strigamia</taxon>
    </lineage>
</organism>
<dbReference type="Gene3D" id="1.20.1530.20">
    <property type="match status" value="1"/>
</dbReference>
<keyword evidence="2" id="KW-1133">Transmembrane helix</keyword>
<feature type="transmembrane region" description="Helical" evidence="2">
    <location>
        <begin position="65"/>
        <end position="86"/>
    </location>
</feature>
<dbReference type="STRING" id="126957.T1JCE5"/>
<feature type="transmembrane region" description="Helical" evidence="2">
    <location>
        <begin position="217"/>
        <end position="239"/>
    </location>
</feature>
<feature type="transmembrane region" description="Helical" evidence="2">
    <location>
        <begin position="12"/>
        <end position="31"/>
    </location>
</feature>
<sequence length="287" mass="31989">MNLGSIIKKIIRNNWFIFALILCIFLANIRPEIGEKGGVWCPFLDIIITGLSLKTEDLIKAVTQIRLHLLIQGFSLIIIPFCIFVITELLSTLSVDEWLLKGLMSVSCLPPPVSSAVILTKTVGGNEGLIVTPISLLYGVGITSVIPISSTIAQLTITVTLPFILGQITHLYMKKSPTRSQVAFNNLNSCLLLFIIYTTFCESFVQRDFTLERKTIIFIIFIVALIIQINICALIPTGIPMLRLMFSDLPHLSTLSIPLLIYHPMQIVLGGALVTPLRKWMLLKEKR</sequence>
<dbReference type="PANTHER" id="PTHR18640:SF5">
    <property type="entry name" value="SODIUM_BILE ACID COTRANSPORTER 7"/>
    <property type="match status" value="1"/>
</dbReference>
<feature type="transmembrane region" description="Helical" evidence="2">
    <location>
        <begin position="185"/>
        <end position="205"/>
    </location>
</feature>
<evidence type="ECO:0000313" key="4">
    <source>
        <dbReference type="Proteomes" id="UP000014500"/>
    </source>
</evidence>
<dbReference type="InterPro" id="IPR016833">
    <property type="entry name" value="Put_Na-Bile_cotransptr"/>
</dbReference>
<reference evidence="4" key="1">
    <citation type="submission" date="2011-05" db="EMBL/GenBank/DDBJ databases">
        <authorList>
            <person name="Richards S.R."/>
            <person name="Qu J."/>
            <person name="Jiang H."/>
            <person name="Jhangiani S.N."/>
            <person name="Agravi P."/>
            <person name="Goodspeed R."/>
            <person name="Gross S."/>
            <person name="Mandapat C."/>
            <person name="Jackson L."/>
            <person name="Mathew T."/>
            <person name="Pu L."/>
            <person name="Thornton R."/>
            <person name="Saada N."/>
            <person name="Wilczek-Boney K.B."/>
            <person name="Lee S."/>
            <person name="Kovar C."/>
            <person name="Wu Y."/>
            <person name="Scherer S.E."/>
            <person name="Worley K.C."/>
            <person name="Muzny D.M."/>
            <person name="Gibbs R."/>
        </authorList>
    </citation>
    <scope>NUCLEOTIDE SEQUENCE</scope>
    <source>
        <strain evidence="4">Brora</strain>
    </source>
</reference>
<dbReference type="AlphaFoldDB" id="T1JCE5"/>
<evidence type="ECO:0000256" key="2">
    <source>
        <dbReference type="SAM" id="Phobius"/>
    </source>
</evidence>
<dbReference type="Pfam" id="PF13593">
    <property type="entry name" value="SBF_like"/>
    <property type="match status" value="2"/>
</dbReference>
<dbReference type="GO" id="GO:0005886">
    <property type="term" value="C:plasma membrane"/>
    <property type="evidence" value="ECO:0007669"/>
    <property type="project" value="TreeGrafter"/>
</dbReference>
<feature type="transmembrane region" description="Helical" evidence="2">
    <location>
        <begin position="259"/>
        <end position="277"/>
    </location>
</feature>
<evidence type="ECO:0000256" key="1">
    <source>
        <dbReference type="ARBA" id="ARBA00006528"/>
    </source>
</evidence>
<keyword evidence="2" id="KW-0812">Transmembrane</keyword>
<dbReference type="PANTHER" id="PTHR18640">
    <property type="entry name" value="SOLUTE CARRIER FAMILY 10 MEMBER 7"/>
    <property type="match status" value="1"/>
</dbReference>
<dbReference type="OMA" id="LPIMIYH"/>
<dbReference type="EMBL" id="JH432064">
    <property type="status" value="NOT_ANNOTATED_CDS"/>
    <property type="molecule type" value="Genomic_DNA"/>
</dbReference>
<dbReference type="PhylomeDB" id="T1JCE5"/>
<comment type="similarity">
    <text evidence="1">Belongs to the bile acid:sodium symporter (BASS) (TC 2.A.28) family.</text>
</comment>
<proteinExistence type="inferred from homology"/>
<dbReference type="eggNOG" id="KOG4821">
    <property type="taxonomic scope" value="Eukaryota"/>
</dbReference>
<evidence type="ECO:0008006" key="5">
    <source>
        <dbReference type="Google" id="ProtNLM"/>
    </source>
</evidence>
<feature type="transmembrane region" description="Helical" evidence="2">
    <location>
        <begin position="136"/>
        <end position="165"/>
    </location>
</feature>
<name>T1JCE5_STRMM</name>
<keyword evidence="4" id="KW-1185">Reference proteome</keyword>
<accession>T1JCE5</accession>
<dbReference type="HOGENOM" id="CLU_039013_0_0_1"/>
<evidence type="ECO:0000313" key="3">
    <source>
        <dbReference type="EnsemblMetazoa" id="SMAR011455-PA"/>
    </source>
</evidence>
<dbReference type="InterPro" id="IPR038770">
    <property type="entry name" value="Na+/solute_symporter_sf"/>
</dbReference>
<protein>
    <recommendedName>
        <fullName evidence="5">Sodium/bile acid cotransporter</fullName>
    </recommendedName>
</protein>